<protein>
    <submittedName>
        <fullName evidence="1">Uncharacterized protein</fullName>
    </submittedName>
</protein>
<dbReference type="PROSITE" id="PS51257">
    <property type="entry name" value="PROKAR_LIPOPROTEIN"/>
    <property type="match status" value="1"/>
</dbReference>
<dbReference type="KEGG" id="otm:OSB_08570"/>
<dbReference type="STRING" id="1458307.OSB_08570"/>
<gene>
    <name evidence="1" type="ORF">OSB_08570</name>
</gene>
<dbReference type="AlphaFoldDB" id="A0A0K0Y3F9"/>
<reference evidence="1 2" key="1">
    <citation type="journal article" date="2015" name="Genome Announc.">
        <title>Closed Genome Sequence of Octadecabacter temperatus SB1, the First Mesophilic Species of the Genus Octadecabacter.</title>
        <authorList>
            <person name="Voget S."/>
            <person name="Billerbeck S."/>
            <person name="Simon M."/>
            <person name="Daniel R."/>
        </authorList>
    </citation>
    <scope>NUCLEOTIDE SEQUENCE [LARGE SCALE GENOMIC DNA]</scope>
    <source>
        <strain evidence="1 2">SB1</strain>
    </source>
</reference>
<proteinExistence type="predicted"/>
<sequence>MRLVSALGAVWVIALASCAKTPLPEPFGVTMVEETTCNGMGGRITMGPDGAFCAMGR</sequence>
<dbReference type="Proteomes" id="UP000067444">
    <property type="component" value="Chromosome"/>
</dbReference>
<evidence type="ECO:0000313" key="1">
    <source>
        <dbReference type="EMBL" id="AKS45416.1"/>
    </source>
</evidence>
<keyword evidence="2" id="KW-1185">Reference proteome</keyword>
<accession>A0A0K0Y3F9</accession>
<dbReference type="EMBL" id="CP012160">
    <property type="protein sequence ID" value="AKS45416.1"/>
    <property type="molecule type" value="Genomic_DNA"/>
</dbReference>
<evidence type="ECO:0000313" key="2">
    <source>
        <dbReference type="Proteomes" id="UP000067444"/>
    </source>
</evidence>
<name>A0A0K0Y3F9_9RHOB</name>
<organism evidence="1 2">
    <name type="scientific">Octadecabacter temperatus</name>
    <dbReference type="NCBI Taxonomy" id="1458307"/>
    <lineage>
        <taxon>Bacteria</taxon>
        <taxon>Pseudomonadati</taxon>
        <taxon>Pseudomonadota</taxon>
        <taxon>Alphaproteobacteria</taxon>
        <taxon>Rhodobacterales</taxon>
        <taxon>Roseobacteraceae</taxon>
        <taxon>Octadecabacter</taxon>
    </lineage>
</organism>